<sequence>MYFRKENSMAAERIRKEFIETTAAVSPVGINTQLDSYTVFSAPYDDKHNYRMKMVNSSRRCIEWVIKTINMRQFGVDTLVVCSTPRGPPHGFS</sequence>
<gene>
    <name evidence="2" type="ORF">ANCDUO_17328</name>
</gene>
<dbReference type="InterPro" id="IPR013783">
    <property type="entry name" value="Ig-like_fold"/>
</dbReference>
<evidence type="ECO:0000259" key="1">
    <source>
        <dbReference type="PROSITE" id="PS50202"/>
    </source>
</evidence>
<feature type="domain" description="MSP" evidence="1">
    <location>
        <begin position="22"/>
        <end position="93"/>
    </location>
</feature>
<dbReference type="InterPro" id="IPR000535">
    <property type="entry name" value="MSP_dom"/>
</dbReference>
<dbReference type="PANTHER" id="PTHR22920:SF7">
    <property type="entry name" value="MSP DOMAIN-CONTAINING PROTEIN-RELATED"/>
    <property type="match status" value="1"/>
</dbReference>
<dbReference type="Proteomes" id="UP000054047">
    <property type="component" value="Unassembled WGS sequence"/>
</dbReference>
<dbReference type="Gene3D" id="2.60.40.10">
    <property type="entry name" value="Immunoglobulins"/>
    <property type="match status" value="1"/>
</dbReference>
<proteinExistence type="predicted"/>
<dbReference type="PANTHER" id="PTHR22920">
    <property type="entry name" value="MAJOR SPERM PROTEIN"/>
    <property type="match status" value="1"/>
</dbReference>
<name>A0A0C2G0Z9_9BILA</name>
<protein>
    <recommendedName>
        <fullName evidence="1">MSP domain-containing protein</fullName>
    </recommendedName>
</protein>
<dbReference type="EMBL" id="KN743339">
    <property type="protein sequence ID" value="KIH52569.1"/>
    <property type="molecule type" value="Genomic_DNA"/>
</dbReference>
<dbReference type="InterPro" id="IPR051155">
    <property type="entry name" value="Nematode_MSP"/>
</dbReference>
<accession>A0A0C2G0Z9</accession>
<dbReference type="PROSITE" id="PS50202">
    <property type="entry name" value="MSP"/>
    <property type="match status" value="1"/>
</dbReference>
<keyword evidence="3" id="KW-1185">Reference proteome</keyword>
<dbReference type="AlphaFoldDB" id="A0A0C2G0Z9"/>
<evidence type="ECO:0000313" key="3">
    <source>
        <dbReference type="Proteomes" id="UP000054047"/>
    </source>
</evidence>
<reference evidence="2 3" key="1">
    <citation type="submission" date="2013-12" db="EMBL/GenBank/DDBJ databases">
        <title>Draft genome of the parsitic nematode Ancylostoma duodenale.</title>
        <authorList>
            <person name="Mitreva M."/>
        </authorList>
    </citation>
    <scope>NUCLEOTIDE SEQUENCE [LARGE SCALE GENOMIC DNA]</scope>
    <source>
        <strain evidence="2 3">Zhejiang</strain>
    </source>
</reference>
<organism evidence="2 3">
    <name type="scientific">Ancylostoma duodenale</name>
    <dbReference type="NCBI Taxonomy" id="51022"/>
    <lineage>
        <taxon>Eukaryota</taxon>
        <taxon>Metazoa</taxon>
        <taxon>Ecdysozoa</taxon>
        <taxon>Nematoda</taxon>
        <taxon>Chromadorea</taxon>
        <taxon>Rhabditida</taxon>
        <taxon>Rhabditina</taxon>
        <taxon>Rhabditomorpha</taxon>
        <taxon>Strongyloidea</taxon>
        <taxon>Ancylostomatidae</taxon>
        <taxon>Ancylostomatinae</taxon>
        <taxon>Ancylostoma</taxon>
    </lineage>
</organism>
<evidence type="ECO:0000313" key="2">
    <source>
        <dbReference type="EMBL" id="KIH52569.1"/>
    </source>
</evidence>